<keyword evidence="7 10" id="KW-1133">Transmembrane helix</keyword>
<dbReference type="GO" id="GO:0071555">
    <property type="term" value="P:cell wall organization"/>
    <property type="evidence" value="ECO:0007669"/>
    <property type="project" value="UniProtKB-KW"/>
</dbReference>
<gene>
    <name evidence="12" type="ORF">BD410DRAFT_779281</name>
</gene>
<sequence length="279" mass="30656">MKATQLAFAALLPFTWAFADTYPIISWSNHISSPSREHRWSPEDSPLDILLAKSDHICEYDAVVVVEHAGLHASDLRSMAPTSILSTRISRDVNSIQLPYVRRAPSKPVAELANSLSTRCGSHFVQSTAGQGGMEMEGSSKRVMFLTLPTISGEGSWRKKVMSDFESMLAHDIESIELAYPNHLFIYTGTPPSSHLKRQTLHPVEDGQLSTFAPSNSTLAEGGILKRYQLLTPALITSLLLVFFLIVPMIMVGINALASIQSPLRLDTPKGPSQDKKTQ</sequence>
<comment type="similarity">
    <text evidence="2">Belongs to the BIG1 family.</text>
</comment>
<reference evidence="12 13" key="1">
    <citation type="submission" date="2018-06" db="EMBL/GenBank/DDBJ databases">
        <title>A transcriptomic atlas of mushroom development highlights an independent origin of complex multicellularity.</title>
        <authorList>
            <consortium name="DOE Joint Genome Institute"/>
            <person name="Krizsan K."/>
            <person name="Almasi E."/>
            <person name="Merenyi Z."/>
            <person name="Sahu N."/>
            <person name="Viragh M."/>
            <person name="Koszo T."/>
            <person name="Mondo S."/>
            <person name="Kiss B."/>
            <person name="Balint B."/>
            <person name="Kues U."/>
            <person name="Barry K."/>
            <person name="Hegedus J.C."/>
            <person name="Henrissat B."/>
            <person name="Johnson J."/>
            <person name="Lipzen A."/>
            <person name="Ohm R."/>
            <person name="Nagy I."/>
            <person name="Pangilinan J."/>
            <person name="Yan J."/>
            <person name="Xiong Y."/>
            <person name="Grigoriev I.V."/>
            <person name="Hibbett D.S."/>
            <person name="Nagy L.G."/>
        </authorList>
    </citation>
    <scope>NUCLEOTIDE SEQUENCE [LARGE SCALE GENOMIC DNA]</scope>
    <source>
        <strain evidence="12 13">SZMC22713</strain>
    </source>
</reference>
<dbReference type="VEuPathDB" id="FungiDB:BD410DRAFT_779281"/>
<dbReference type="Proteomes" id="UP000294933">
    <property type="component" value="Unassembled WGS sequence"/>
</dbReference>
<evidence type="ECO:0000256" key="7">
    <source>
        <dbReference type="ARBA" id="ARBA00022989"/>
    </source>
</evidence>
<feature type="transmembrane region" description="Helical" evidence="10">
    <location>
        <begin position="234"/>
        <end position="258"/>
    </location>
</feature>
<name>A0A4R5XD92_9AGAM</name>
<keyword evidence="13" id="KW-1185">Reference proteome</keyword>
<dbReference type="GO" id="GO:0005789">
    <property type="term" value="C:endoplasmic reticulum membrane"/>
    <property type="evidence" value="ECO:0007669"/>
    <property type="project" value="UniProtKB-SubCell"/>
</dbReference>
<evidence type="ECO:0000256" key="3">
    <source>
        <dbReference type="ARBA" id="ARBA00022089"/>
    </source>
</evidence>
<evidence type="ECO:0000256" key="6">
    <source>
        <dbReference type="ARBA" id="ARBA00022824"/>
    </source>
</evidence>
<dbReference type="OrthoDB" id="10029326at2759"/>
<dbReference type="EMBL" id="ML170156">
    <property type="protein sequence ID" value="TDL29004.1"/>
    <property type="molecule type" value="Genomic_DNA"/>
</dbReference>
<evidence type="ECO:0000256" key="11">
    <source>
        <dbReference type="SAM" id="SignalP"/>
    </source>
</evidence>
<dbReference type="PANTHER" id="PTHR28285">
    <property type="entry name" value="PROTEIN BIG1"/>
    <property type="match status" value="1"/>
</dbReference>
<evidence type="ECO:0000256" key="10">
    <source>
        <dbReference type="SAM" id="Phobius"/>
    </source>
</evidence>
<feature type="chain" id="PRO_5020778181" description="Protein BIG1" evidence="11">
    <location>
        <begin position="18"/>
        <end position="279"/>
    </location>
</feature>
<keyword evidence="9" id="KW-0961">Cell wall biogenesis/degradation</keyword>
<evidence type="ECO:0000256" key="1">
    <source>
        <dbReference type="ARBA" id="ARBA00004115"/>
    </source>
</evidence>
<comment type="subcellular location">
    <subcellularLocation>
        <location evidence="1">Endoplasmic reticulum membrane</location>
        <topology evidence="1">Single-pass type I membrane protein</topology>
    </subcellularLocation>
</comment>
<proteinExistence type="inferred from homology"/>
<keyword evidence="6" id="KW-0256">Endoplasmic reticulum</keyword>
<dbReference type="PANTHER" id="PTHR28285:SF1">
    <property type="entry name" value="PROTEIN BIG1"/>
    <property type="match status" value="1"/>
</dbReference>
<keyword evidence="4 10" id="KW-0812">Transmembrane</keyword>
<keyword evidence="8 10" id="KW-0472">Membrane</keyword>
<evidence type="ECO:0000256" key="8">
    <source>
        <dbReference type="ARBA" id="ARBA00023136"/>
    </source>
</evidence>
<feature type="signal peptide" evidence="11">
    <location>
        <begin position="1"/>
        <end position="17"/>
    </location>
</feature>
<evidence type="ECO:0000313" key="12">
    <source>
        <dbReference type="EMBL" id="TDL29004.1"/>
    </source>
</evidence>
<organism evidence="12 13">
    <name type="scientific">Rickenella mellea</name>
    <dbReference type="NCBI Taxonomy" id="50990"/>
    <lineage>
        <taxon>Eukaryota</taxon>
        <taxon>Fungi</taxon>
        <taxon>Dikarya</taxon>
        <taxon>Basidiomycota</taxon>
        <taxon>Agaricomycotina</taxon>
        <taxon>Agaricomycetes</taxon>
        <taxon>Hymenochaetales</taxon>
        <taxon>Rickenellaceae</taxon>
        <taxon>Rickenella</taxon>
    </lineage>
</organism>
<dbReference type="AlphaFoldDB" id="A0A4R5XD92"/>
<keyword evidence="5 11" id="KW-0732">Signal</keyword>
<evidence type="ECO:0000256" key="5">
    <source>
        <dbReference type="ARBA" id="ARBA00022729"/>
    </source>
</evidence>
<evidence type="ECO:0000256" key="4">
    <source>
        <dbReference type="ARBA" id="ARBA00022692"/>
    </source>
</evidence>
<protein>
    <recommendedName>
        <fullName evidence="3">Protein BIG1</fullName>
    </recommendedName>
</protein>
<dbReference type="GO" id="GO:0009272">
    <property type="term" value="P:fungal-type cell wall biogenesis"/>
    <property type="evidence" value="ECO:0007669"/>
    <property type="project" value="TreeGrafter"/>
</dbReference>
<evidence type="ECO:0000256" key="9">
    <source>
        <dbReference type="ARBA" id="ARBA00023316"/>
    </source>
</evidence>
<evidence type="ECO:0000313" key="13">
    <source>
        <dbReference type="Proteomes" id="UP000294933"/>
    </source>
</evidence>
<accession>A0A4R5XD92</accession>
<evidence type="ECO:0000256" key="2">
    <source>
        <dbReference type="ARBA" id="ARBA00008203"/>
    </source>
</evidence>
<dbReference type="InterPro" id="IPR037654">
    <property type="entry name" value="Big1"/>
</dbReference>
<dbReference type="GO" id="GO:0006078">
    <property type="term" value="P:(1-&gt;6)-beta-D-glucan biosynthetic process"/>
    <property type="evidence" value="ECO:0007669"/>
    <property type="project" value="TreeGrafter"/>
</dbReference>